<dbReference type="Gene3D" id="3.40.1690.10">
    <property type="entry name" value="secretion proteins EscU"/>
    <property type="match status" value="1"/>
</dbReference>
<dbReference type="GO" id="GO:0005886">
    <property type="term" value="C:plasma membrane"/>
    <property type="evidence" value="ECO:0007669"/>
    <property type="project" value="TreeGrafter"/>
</dbReference>
<proteinExistence type="predicted"/>
<keyword evidence="1" id="KW-0969">Cilium</keyword>
<dbReference type="Pfam" id="PF01312">
    <property type="entry name" value="Bac_export_2"/>
    <property type="match status" value="1"/>
</dbReference>
<evidence type="ECO:0000313" key="1">
    <source>
        <dbReference type="EMBL" id="PLT46217.1"/>
    </source>
</evidence>
<accession>A0A2N5N784</accession>
<organism evidence="1 2">
    <name type="scientific">Paenibacillus pasadenensis</name>
    <dbReference type="NCBI Taxonomy" id="217090"/>
    <lineage>
        <taxon>Bacteria</taxon>
        <taxon>Bacillati</taxon>
        <taxon>Bacillota</taxon>
        <taxon>Bacilli</taxon>
        <taxon>Bacillales</taxon>
        <taxon>Paenibacillaceae</taxon>
        <taxon>Paenibacillus</taxon>
    </lineage>
</organism>
<sequence length="117" mass="12400">MRQEGEGKGRRSAEEAPRAAVALRYDPAEGAPSVVAKGKGQLADEIVQRARENGVPVQEDRSLVEVLSKLDLNQQIPAELYELVAELLSFIYQTDRKAGALSGALDAPGGQEGGGRG</sequence>
<dbReference type="AlphaFoldDB" id="A0A2N5N784"/>
<dbReference type="SUPFAM" id="SSF160544">
    <property type="entry name" value="EscU C-terminal domain-like"/>
    <property type="match status" value="1"/>
</dbReference>
<dbReference type="GO" id="GO:0009306">
    <property type="term" value="P:protein secretion"/>
    <property type="evidence" value="ECO:0007669"/>
    <property type="project" value="InterPro"/>
</dbReference>
<keyword evidence="1" id="KW-0966">Cell projection</keyword>
<dbReference type="RefSeq" id="WP_052332926.1">
    <property type="nucleotide sequence ID" value="NZ_BIMM01000005.1"/>
</dbReference>
<evidence type="ECO:0000313" key="2">
    <source>
        <dbReference type="Proteomes" id="UP000234789"/>
    </source>
</evidence>
<dbReference type="PANTHER" id="PTHR30531">
    <property type="entry name" value="FLAGELLAR BIOSYNTHETIC PROTEIN FLHB"/>
    <property type="match status" value="1"/>
</dbReference>
<gene>
    <name evidence="1" type="ORF">B8V81_4648</name>
</gene>
<comment type="caution">
    <text evidence="1">The sequence shown here is derived from an EMBL/GenBank/DDBJ whole genome shotgun (WGS) entry which is preliminary data.</text>
</comment>
<name>A0A2N5N784_9BACL</name>
<keyword evidence="1" id="KW-0282">Flagellum</keyword>
<dbReference type="EMBL" id="NFEZ01000004">
    <property type="protein sequence ID" value="PLT46217.1"/>
    <property type="molecule type" value="Genomic_DNA"/>
</dbReference>
<keyword evidence="2" id="KW-1185">Reference proteome</keyword>
<reference evidence="1 2" key="1">
    <citation type="submission" date="2017-05" db="EMBL/GenBank/DDBJ databases">
        <title>Functional genome analysis of Paenibacillus pasadenensis strain R16: insights on endophytic life style and antifungal activity.</title>
        <authorList>
            <person name="Passera A."/>
            <person name="Marcolungo L."/>
            <person name="Casati P."/>
            <person name="Brasca M."/>
            <person name="Quaglino F."/>
            <person name="Delledonne M."/>
        </authorList>
    </citation>
    <scope>NUCLEOTIDE SEQUENCE [LARGE SCALE GENOMIC DNA]</scope>
    <source>
        <strain evidence="1 2">R16</strain>
    </source>
</reference>
<protein>
    <submittedName>
        <fullName evidence="1">Flagellar biosynthesis protein FlhB</fullName>
    </submittedName>
</protein>
<dbReference type="InterPro" id="IPR006135">
    <property type="entry name" value="T3SS_substrate_exporter"/>
</dbReference>
<dbReference type="InterPro" id="IPR029025">
    <property type="entry name" value="T3SS_substrate_exporter_C"/>
</dbReference>
<dbReference type="Proteomes" id="UP000234789">
    <property type="component" value="Unassembled WGS sequence"/>
</dbReference>
<dbReference type="PANTHER" id="PTHR30531:SF12">
    <property type="entry name" value="FLAGELLAR BIOSYNTHETIC PROTEIN FLHB"/>
    <property type="match status" value="1"/>
</dbReference>